<dbReference type="Proteomes" id="UP000276133">
    <property type="component" value="Unassembled WGS sequence"/>
</dbReference>
<comment type="caution">
    <text evidence="2">The sequence shown here is derived from an EMBL/GenBank/DDBJ whole genome shotgun (WGS) entry which is preliminary data.</text>
</comment>
<evidence type="ECO:0000256" key="1">
    <source>
        <dbReference type="SAM" id="SignalP"/>
    </source>
</evidence>
<keyword evidence="3" id="KW-1185">Reference proteome</keyword>
<proteinExistence type="predicted"/>
<feature type="signal peptide" evidence="1">
    <location>
        <begin position="1"/>
        <end position="19"/>
    </location>
</feature>
<dbReference type="AlphaFoldDB" id="A0A3M7PR17"/>
<organism evidence="2 3">
    <name type="scientific">Brachionus plicatilis</name>
    <name type="common">Marine rotifer</name>
    <name type="synonym">Brachionus muelleri</name>
    <dbReference type="NCBI Taxonomy" id="10195"/>
    <lineage>
        <taxon>Eukaryota</taxon>
        <taxon>Metazoa</taxon>
        <taxon>Spiralia</taxon>
        <taxon>Gnathifera</taxon>
        <taxon>Rotifera</taxon>
        <taxon>Eurotatoria</taxon>
        <taxon>Monogononta</taxon>
        <taxon>Pseudotrocha</taxon>
        <taxon>Ploima</taxon>
        <taxon>Brachionidae</taxon>
        <taxon>Brachionus</taxon>
    </lineage>
</organism>
<evidence type="ECO:0000313" key="3">
    <source>
        <dbReference type="Proteomes" id="UP000276133"/>
    </source>
</evidence>
<reference evidence="2 3" key="1">
    <citation type="journal article" date="2018" name="Sci. Rep.">
        <title>Genomic signatures of local adaptation to the degree of environmental predictability in rotifers.</title>
        <authorList>
            <person name="Franch-Gras L."/>
            <person name="Hahn C."/>
            <person name="Garcia-Roger E.M."/>
            <person name="Carmona M.J."/>
            <person name="Serra M."/>
            <person name="Gomez A."/>
        </authorList>
    </citation>
    <scope>NUCLEOTIDE SEQUENCE [LARGE SCALE GENOMIC DNA]</scope>
    <source>
        <strain evidence="2">HYR1</strain>
    </source>
</reference>
<accession>A0A3M7PR17</accession>
<dbReference type="EMBL" id="REGN01009269">
    <property type="protein sequence ID" value="RNA01566.1"/>
    <property type="molecule type" value="Genomic_DNA"/>
</dbReference>
<protein>
    <submittedName>
        <fullName evidence="2">Uncharacterized protein</fullName>
    </submittedName>
</protein>
<keyword evidence="1" id="KW-0732">Signal</keyword>
<sequence length="145" mass="17373">MNFFYILFLFGVFNSFVSDYVITNSANEMNINEKKKQLIQNAFVCKFTRFFLVLFDLFKATDLSIRFYVFRKDLIKNFKFKKENTFTVLVSVIFCTHTHVCLICASRDRSIFLNDWNNLKNSKGTRKFEGDRKIKFKHSYNNFKT</sequence>
<evidence type="ECO:0000313" key="2">
    <source>
        <dbReference type="EMBL" id="RNA01566.1"/>
    </source>
</evidence>
<name>A0A3M7PR17_BRAPC</name>
<feature type="chain" id="PRO_5018192208" evidence="1">
    <location>
        <begin position="20"/>
        <end position="145"/>
    </location>
</feature>
<gene>
    <name evidence="2" type="ORF">BpHYR1_052757</name>
</gene>